<feature type="transmembrane region" description="Helical" evidence="1">
    <location>
        <begin position="316"/>
        <end position="341"/>
    </location>
</feature>
<dbReference type="InterPro" id="IPR001173">
    <property type="entry name" value="Glyco_trans_2-like"/>
</dbReference>
<keyword evidence="5" id="KW-1185">Reference proteome</keyword>
<dbReference type="PANTHER" id="PTHR48090:SF7">
    <property type="entry name" value="RFBJ PROTEIN"/>
    <property type="match status" value="1"/>
</dbReference>
<feature type="domain" description="Glycosyltransferase 2-like" evidence="2">
    <location>
        <begin position="21"/>
        <end position="140"/>
    </location>
</feature>
<dbReference type="InterPro" id="IPR018639">
    <property type="entry name" value="DUF2062"/>
</dbReference>
<organism evidence="4 5">
    <name type="scientific">Parabacteroides gordonii MS-1 = DSM 23371</name>
    <dbReference type="NCBI Taxonomy" id="1203610"/>
    <lineage>
        <taxon>Bacteria</taxon>
        <taxon>Pseudomonadati</taxon>
        <taxon>Bacteroidota</taxon>
        <taxon>Bacteroidia</taxon>
        <taxon>Bacteroidales</taxon>
        <taxon>Tannerellaceae</taxon>
        <taxon>Parabacteroides</taxon>
    </lineage>
</organism>
<dbReference type="STRING" id="1203610.HMPREF1536_01999"/>
<proteinExistence type="predicted"/>
<dbReference type="Gene3D" id="3.90.550.10">
    <property type="entry name" value="Spore Coat Polysaccharide Biosynthesis Protein SpsA, Chain A"/>
    <property type="match status" value="1"/>
</dbReference>
<comment type="caution">
    <text evidence="4">The sequence shown here is derived from an EMBL/GenBank/DDBJ whole genome shotgun (WGS) entry which is preliminary data.</text>
</comment>
<dbReference type="CDD" id="cd04179">
    <property type="entry name" value="DPM_DPG-synthase_like"/>
    <property type="match status" value="1"/>
</dbReference>
<protein>
    <recommendedName>
        <fullName evidence="6">Glycosyltransferase 2-like domain-containing protein</fullName>
    </recommendedName>
</protein>
<dbReference type="RefSeq" id="WP_028730205.1">
    <property type="nucleotide sequence ID" value="NZ_KE386765.1"/>
</dbReference>
<evidence type="ECO:0000313" key="5">
    <source>
        <dbReference type="Proteomes" id="UP000033035"/>
    </source>
</evidence>
<dbReference type="Proteomes" id="UP000033035">
    <property type="component" value="Unassembled WGS sequence"/>
</dbReference>
<evidence type="ECO:0008006" key="6">
    <source>
        <dbReference type="Google" id="ProtNLM"/>
    </source>
</evidence>
<evidence type="ECO:0000313" key="4">
    <source>
        <dbReference type="EMBL" id="KKB57278.1"/>
    </source>
</evidence>
<keyword evidence="1" id="KW-0812">Transmembrane</keyword>
<reference evidence="4 5" key="1">
    <citation type="submission" date="2013-04" db="EMBL/GenBank/DDBJ databases">
        <title>The Genome Sequence of Parabacteroides gordonii DSM 23371.</title>
        <authorList>
            <consortium name="The Broad Institute Genomics Platform"/>
            <person name="Earl A."/>
            <person name="Ward D."/>
            <person name="Feldgarden M."/>
            <person name="Gevers D."/>
            <person name="Martens E."/>
            <person name="Sakamoto M."/>
            <person name="Benno Y."/>
            <person name="Suzuki N."/>
            <person name="Matsunaga N."/>
            <person name="Koshihara K."/>
            <person name="Seki M."/>
            <person name="Komiya H."/>
            <person name="Walker B."/>
            <person name="Young S."/>
            <person name="Zeng Q."/>
            <person name="Gargeya S."/>
            <person name="Fitzgerald M."/>
            <person name="Haas B."/>
            <person name="Abouelleil A."/>
            <person name="Allen A.W."/>
            <person name="Alvarado L."/>
            <person name="Arachchi H.M."/>
            <person name="Berlin A.M."/>
            <person name="Chapman S.B."/>
            <person name="Gainer-Dewar J."/>
            <person name="Goldberg J."/>
            <person name="Griggs A."/>
            <person name="Gujja S."/>
            <person name="Hansen M."/>
            <person name="Howarth C."/>
            <person name="Imamovic A."/>
            <person name="Ireland A."/>
            <person name="Larimer J."/>
            <person name="McCowan C."/>
            <person name="Murphy C."/>
            <person name="Pearson M."/>
            <person name="Poon T.W."/>
            <person name="Priest M."/>
            <person name="Roberts A."/>
            <person name="Saif S."/>
            <person name="Shea T."/>
            <person name="Sisk P."/>
            <person name="Sykes S."/>
            <person name="Wortman J."/>
            <person name="Nusbaum C."/>
            <person name="Birren B."/>
        </authorList>
    </citation>
    <scope>NUCLEOTIDE SEQUENCE [LARGE SCALE GENOMIC DNA]</scope>
    <source>
        <strain evidence="4 5">MS-1</strain>
    </source>
</reference>
<feature type="transmembrane region" description="Helical" evidence="1">
    <location>
        <begin position="361"/>
        <end position="390"/>
    </location>
</feature>
<sequence length="398" mass="44484">MVTNTTHTFPEYHQQESRSVIVIPTYNNGGTLGQVLTDVLAYSFPVIVVNDGSTDNTLEVLKGFPGIRVISYPDNQGKGYALNTGLKAATEAGYRYAITLDSDGQHYADDIPVFLKEIALYPDSLLIGARNLASDNMPGKNTFANKFSNFWFTLETGIRLSDTQSGFRLYPLHKLKKMHLFTTKYEYELEIIVQAAWRNIRVANVPIKVYYPPAGERISHFRPLRDFTRISLLNSVLVLIALLWYWPWKCVRSVTKENVKKFVSKNITHSAESNLRIALAVMFGVFMGIVPIWGYQMIVAGVLAHLMGLNKVITIVASNISIPPMIPFLLFGSYVTGGWVLDQPVTLTLHEVTFDTIKDSLLQYLAGSMVFAVICGLLAGFVCLTLLSLFRKPERIAG</sequence>
<dbReference type="AlphaFoldDB" id="A0A0F5JHQ8"/>
<evidence type="ECO:0000259" key="3">
    <source>
        <dbReference type="Pfam" id="PF09835"/>
    </source>
</evidence>
<dbReference type="PATRIC" id="fig|1203610.3.peg.2049"/>
<evidence type="ECO:0000259" key="2">
    <source>
        <dbReference type="Pfam" id="PF00535"/>
    </source>
</evidence>
<dbReference type="InterPro" id="IPR029044">
    <property type="entry name" value="Nucleotide-diphossugar_trans"/>
</dbReference>
<dbReference type="Pfam" id="PF09835">
    <property type="entry name" value="DUF2062"/>
    <property type="match status" value="1"/>
</dbReference>
<feature type="transmembrane region" description="Helical" evidence="1">
    <location>
        <begin position="277"/>
        <end position="304"/>
    </location>
</feature>
<gene>
    <name evidence="4" type="ORF">HMPREF1536_01999</name>
</gene>
<dbReference type="PANTHER" id="PTHR48090">
    <property type="entry name" value="UNDECAPRENYL-PHOSPHATE 4-DEOXY-4-FORMAMIDO-L-ARABINOSE TRANSFERASE-RELATED"/>
    <property type="match status" value="1"/>
</dbReference>
<keyword evidence="1" id="KW-0472">Membrane</keyword>
<dbReference type="Pfam" id="PF00535">
    <property type="entry name" value="Glycos_transf_2"/>
    <property type="match status" value="1"/>
</dbReference>
<name>A0A0F5JHQ8_9BACT</name>
<dbReference type="EMBL" id="AQHW01000013">
    <property type="protein sequence ID" value="KKB57278.1"/>
    <property type="molecule type" value="Genomic_DNA"/>
</dbReference>
<feature type="transmembrane region" description="Helical" evidence="1">
    <location>
        <begin position="227"/>
        <end position="246"/>
    </location>
</feature>
<dbReference type="HOGENOM" id="CLU_041539_0_0_10"/>
<dbReference type="InterPro" id="IPR050256">
    <property type="entry name" value="Glycosyltransferase_2"/>
</dbReference>
<feature type="domain" description="DUF2062" evidence="3">
    <location>
        <begin position="272"/>
        <end position="392"/>
    </location>
</feature>
<evidence type="ECO:0000256" key="1">
    <source>
        <dbReference type="SAM" id="Phobius"/>
    </source>
</evidence>
<dbReference type="SUPFAM" id="SSF53448">
    <property type="entry name" value="Nucleotide-diphospho-sugar transferases"/>
    <property type="match status" value="1"/>
</dbReference>
<accession>A0A0F5JHQ8</accession>
<keyword evidence="1" id="KW-1133">Transmembrane helix</keyword>